<dbReference type="Proteomes" id="UP000001811">
    <property type="component" value="Unplaced"/>
</dbReference>
<evidence type="ECO:0000256" key="1">
    <source>
        <dbReference type="ARBA" id="ARBA00004167"/>
    </source>
</evidence>
<evidence type="ECO:0000259" key="11">
    <source>
        <dbReference type="PROSITE" id="PS50214"/>
    </source>
</evidence>
<name>A0A5F9DJ88_RABIT</name>
<dbReference type="GO" id="GO:0005886">
    <property type="term" value="C:plasma membrane"/>
    <property type="evidence" value="ECO:0007669"/>
    <property type="project" value="TreeGrafter"/>
</dbReference>
<dbReference type="GO" id="GO:0007339">
    <property type="term" value="P:binding of sperm to zona pellucida"/>
    <property type="evidence" value="ECO:0007669"/>
    <property type="project" value="TreeGrafter"/>
</dbReference>
<evidence type="ECO:0000256" key="5">
    <source>
        <dbReference type="ARBA" id="ARBA00023157"/>
    </source>
</evidence>
<evidence type="ECO:0000256" key="4">
    <source>
        <dbReference type="ARBA" id="ARBA00023136"/>
    </source>
</evidence>
<evidence type="ECO:0000256" key="7">
    <source>
        <dbReference type="PROSITE-ProRule" id="PRU00276"/>
    </source>
</evidence>
<dbReference type="PANTHER" id="PTHR11905">
    <property type="entry name" value="ADAM A DISINTEGRIN AND METALLOPROTEASE DOMAIN"/>
    <property type="match status" value="1"/>
</dbReference>
<organism evidence="13 14">
    <name type="scientific">Oryctolagus cuniculus</name>
    <name type="common">Rabbit</name>
    <dbReference type="NCBI Taxonomy" id="9986"/>
    <lineage>
        <taxon>Eukaryota</taxon>
        <taxon>Metazoa</taxon>
        <taxon>Chordata</taxon>
        <taxon>Craniata</taxon>
        <taxon>Vertebrata</taxon>
        <taxon>Euteleostomi</taxon>
        <taxon>Mammalia</taxon>
        <taxon>Eutheria</taxon>
        <taxon>Euarchontoglires</taxon>
        <taxon>Glires</taxon>
        <taxon>Lagomorpha</taxon>
        <taxon>Leporidae</taxon>
        <taxon>Oryctolagus</taxon>
    </lineage>
</organism>
<evidence type="ECO:0000256" key="8">
    <source>
        <dbReference type="SAM" id="MobiDB-lite"/>
    </source>
</evidence>
<dbReference type="AlphaFoldDB" id="A0A5F9DJ88"/>
<feature type="transmembrane region" description="Helical" evidence="9">
    <location>
        <begin position="606"/>
        <end position="628"/>
    </location>
</feature>
<dbReference type="InterPro" id="IPR001762">
    <property type="entry name" value="Disintegrin_dom"/>
</dbReference>
<dbReference type="CDD" id="cd04269">
    <property type="entry name" value="ZnMc_adamalysin_II_like"/>
    <property type="match status" value="1"/>
</dbReference>
<reference evidence="13" key="3">
    <citation type="submission" date="2025-09" db="UniProtKB">
        <authorList>
            <consortium name="Ensembl"/>
        </authorList>
    </citation>
    <scope>IDENTIFICATION</scope>
    <source>
        <strain evidence="13">Thorbecke</strain>
    </source>
</reference>
<feature type="disulfide bond" evidence="6">
    <location>
        <begin position="550"/>
        <end position="560"/>
    </location>
</feature>
<keyword evidence="4 9" id="KW-0472">Membrane</keyword>
<dbReference type="PROSITE" id="PS50215">
    <property type="entry name" value="ADAM_MEPRO"/>
    <property type="match status" value="1"/>
</dbReference>
<protein>
    <recommendedName>
        <fullName evidence="15">ADAM metallopeptidase domain 32</fullName>
    </recommendedName>
</protein>
<comment type="subcellular location">
    <subcellularLocation>
        <location evidence="1">Membrane</location>
        <topology evidence="1">Single-pass membrane protein</topology>
    </subcellularLocation>
</comment>
<dbReference type="SMART" id="SM00050">
    <property type="entry name" value="DISIN"/>
    <property type="match status" value="1"/>
</dbReference>
<dbReference type="Pfam" id="PF01421">
    <property type="entry name" value="Reprolysin"/>
    <property type="match status" value="1"/>
</dbReference>
<evidence type="ECO:0000256" key="6">
    <source>
        <dbReference type="PROSITE-ProRule" id="PRU00076"/>
    </source>
</evidence>
<comment type="caution">
    <text evidence="6">Lacks conserved residue(s) required for the propagation of feature annotation.</text>
</comment>
<evidence type="ECO:0000256" key="3">
    <source>
        <dbReference type="ARBA" id="ARBA00022989"/>
    </source>
</evidence>
<dbReference type="InterPro" id="IPR024079">
    <property type="entry name" value="MetalloPept_cat_dom_sf"/>
</dbReference>
<dbReference type="InterPro" id="IPR034027">
    <property type="entry name" value="Reprolysin_adamalysin"/>
</dbReference>
<dbReference type="SUPFAM" id="SSF57552">
    <property type="entry name" value="Blood coagulation inhibitor (disintegrin)"/>
    <property type="match status" value="1"/>
</dbReference>
<evidence type="ECO:0000256" key="9">
    <source>
        <dbReference type="SAM" id="Phobius"/>
    </source>
</evidence>
<dbReference type="GO" id="GO:0007155">
    <property type="term" value="P:cell adhesion"/>
    <property type="evidence" value="ECO:0007669"/>
    <property type="project" value="TreeGrafter"/>
</dbReference>
<dbReference type="PROSITE" id="PS50214">
    <property type="entry name" value="DISINTEGRIN_2"/>
    <property type="match status" value="1"/>
</dbReference>
<dbReference type="Ensembl" id="ENSOCUT00000061756.1">
    <property type="protein sequence ID" value="ENSOCUP00000045483.1"/>
    <property type="gene ID" value="ENSOCUG00000024455.2"/>
</dbReference>
<evidence type="ECO:0008006" key="15">
    <source>
        <dbReference type="Google" id="ProtNLM"/>
    </source>
</evidence>
<dbReference type="InParanoid" id="A0A5F9DJ88"/>
<dbReference type="SMART" id="SM00608">
    <property type="entry name" value="ACR"/>
    <property type="match status" value="1"/>
</dbReference>
<feature type="region of interest" description="Disordered" evidence="8">
    <location>
        <begin position="667"/>
        <end position="686"/>
    </location>
</feature>
<evidence type="ECO:0000259" key="12">
    <source>
        <dbReference type="PROSITE" id="PS50215"/>
    </source>
</evidence>
<accession>A0A5F9DJ88</accession>
<dbReference type="GO" id="GO:0004222">
    <property type="term" value="F:metalloendopeptidase activity"/>
    <property type="evidence" value="ECO:0007669"/>
    <property type="project" value="InterPro"/>
</dbReference>
<dbReference type="GeneTree" id="ENSGT00940000161015"/>
<keyword evidence="2 9" id="KW-0812">Transmembrane</keyword>
<dbReference type="PROSITE" id="PS01186">
    <property type="entry name" value="EGF_2"/>
    <property type="match status" value="1"/>
</dbReference>
<feature type="region of interest" description="Disordered" evidence="8">
    <location>
        <begin position="719"/>
        <end position="762"/>
    </location>
</feature>
<feature type="compositionally biased region" description="Basic and acidic residues" evidence="8">
    <location>
        <begin position="667"/>
        <end position="680"/>
    </location>
</feature>
<sequence>EVGYKISLQISSLLKLSLIFRYFLADNFIIYLYHQGTLASHSSNIQPHCYYQGYVEGYPNSIVTLSTCSGLRGILQFENVSYGIEPLESIVQFRHLLYKLGNDNMEFSSSNNTKSTRKHPVKYNIYIDEKYEYLGSDSIIVTNKIIKIIGLVNSMFTQFKVTVVLLSLELWSDKNKVSTVGEADELLQIFATWKQSYPNLRPHDVAYLFIYRDYPDYVGAVFPAKICNTRYSAGIAVYHKRITLEAFSVVVSQMLALSLGISYDDPKKCHCSEAICIMNPEAMTSSGAKTFSNCSLSDFKSLISNEGASCLQNKPQMQRKRIVCGNGKVEGTEFCDCGTAEQCGPDSCCDPATCQLRQGFNCLSGDCCLQFDHLCRPRLHPECDLPEYCNGSSAECPVDITLHNGVPCKNNETVCYEGNCPDLDIFCESVFGKGSKNAPFVCYEEMNAHADRYGNCGKWRTSHRSCTWRSLGCGRLICIYPFQTPFYQENGTVVYASVEDNLCVTISYGLIEVPVDPLLIPNGAVCDKERVCVNAECTETRFMRNHSYHCGLQCHGHGVCDSQRKCHCYEGYLPPDCEQSVRGFPVFPGKKGLKKKKASRKVEEHWLLGFYVGLSILIVATAIIVAWFNLKKRSTEEEETLSNICEYPHCLKDFLFIYLTDRVTDKTERQRDRQRDREKGLPSVDSPPKWPVWPALCQSKAMSQVLFLVSHAGAGPKDLGHPPLHSWATAESWTGRGVTETESGAPTRNRTWSTGATGRGLA</sequence>
<evidence type="ECO:0000313" key="13">
    <source>
        <dbReference type="Ensembl" id="ENSOCUP00000045483.1"/>
    </source>
</evidence>
<dbReference type="InterPro" id="IPR001590">
    <property type="entry name" value="Peptidase_M12B"/>
</dbReference>
<evidence type="ECO:0000259" key="10">
    <source>
        <dbReference type="PROSITE" id="PS50026"/>
    </source>
</evidence>
<evidence type="ECO:0000256" key="2">
    <source>
        <dbReference type="ARBA" id="ARBA00022692"/>
    </source>
</evidence>
<dbReference type="PANTHER" id="PTHR11905:SF24">
    <property type="entry name" value="DISINTEGRIN AND METALLOPROTEINASE DOMAIN-CONTAINING PROTEIN 32"/>
    <property type="match status" value="1"/>
</dbReference>
<dbReference type="InterPro" id="IPR036436">
    <property type="entry name" value="Disintegrin_dom_sf"/>
</dbReference>
<dbReference type="Pfam" id="PF08516">
    <property type="entry name" value="ADAM_CR"/>
    <property type="match status" value="1"/>
</dbReference>
<dbReference type="InterPro" id="IPR006586">
    <property type="entry name" value="ADAM_Cys-rich"/>
</dbReference>
<dbReference type="InterPro" id="IPR000742">
    <property type="entry name" value="EGF"/>
</dbReference>
<feature type="disulfide bond" evidence="6">
    <location>
        <begin position="568"/>
        <end position="577"/>
    </location>
</feature>
<reference evidence="13 14" key="1">
    <citation type="journal article" date="2011" name="Nature">
        <title>A high-resolution map of human evolutionary constraint using 29 mammals.</title>
        <authorList>
            <person name="Lindblad-Toh K."/>
            <person name="Garber M."/>
            <person name="Zuk O."/>
            <person name="Lin M.F."/>
            <person name="Parker B.J."/>
            <person name="Washietl S."/>
            <person name="Kheradpour P."/>
            <person name="Ernst J."/>
            <person name="Jordan G."/>
            <person name="Mauceli E."/>
            <person name="Ward L.D."/>
            <person name="Lowe C.B."/>
            <person name="Holloway A.K."/>
            <person name="Clamp M."/>
            <person name="Gnerre S."/>
            <person name="Alfoldi J."/>
            <person name="Beal K."/>
            <person name="Chang J."/>
            <person name="Clawson H."/>
            <person name="Cuff J."/>
            <person name="Di Palma F."/>
            <person name="Fitzgerald S."/>
            <person name="Flicek P."/>
            <person name="Guttman M."/>
            <person name="Hubisz M.J."/>
            <person name="Jaffe D.B."/>
            <person name="Jungreis I."/>
            <person name="Kent W.J."/>
            <person name="Kostka D."/>
            <person name="Lara M."/>
            <person name="Martins A.L."/>
            <person name="Massingham T."/>
            <person name="Moltke I."/>
            <person name="Raney B.J."/>
            <person name="Rasmussen M.D."/>
            <person name="Robinson J."/>
            <person name="Stark A."/>
            <person name="Vilella A.J."/>
            <person name="Wen J."/>
            <person name="Xie X."/>
            <person name="Zody M.C."/>
            <person name="Baldwin J."/>
            <person name="Bloom T."/>
            <person name="Chin C.W."/>
            <person name="Heiman D."/>
            <person name="Nicol R."/>
            <person name="Nusbaum C."/>
            <person name="Young S."/>
            <person name="Wilkinson J."/>
            <person name="Worley K.C."/>
            <person name="Kovar C.L."/>
            <person name="Muzny D.M."/>
            <person name="Gibbs R.A."/>
            <person name="Cree A."/>
            <person name="Dihn H.H."/>
            <person name="Fowler G."/>
            <person name="Jhangiani S."/>
            <person name="Joshi V."/>
            <person name="Lee S."/>
            <person name="Lewis L.R."/>
            <person name="Nazareth L.V."/>
            <person name="Okwuonu G."/>
            <person name="Santibanez J."/>
            <person name="Warren W.C."/>
            <person name="Mardis E.R."/>
            <person name="Weinstock G.M."/>
            <person name="Wilson R.K."/>
            <person name="Delehaunty K."/>
            <person name="Dooling D."/>
            <person name="Fronik C."/>
            <person name="Fulton L."/>
            <person name="Fulton B."/>
            <person name="Graves T."/>
            <person name="Minx P."/>
            <person name="Sodergren E."/>
            <person name="Birney E."/>
            <person name="Margulies E.H."/>
            <person name="Herrero J."/>
            <person name="Green E.D."/>
            <person name="Haussler D."/>
            <person name="Siepel A."/>
            <person name="Goldman N."/>
            <person name="Pollard K.S."/>
            <person name="Pedersen J.S."/>
            <person name="Lander E.S."/>
            <person name="Kellis M."/>
        </authorList>
    </citation>
    <scope>NUCLEOTIDE SEQUENCE [LARGE SCALE GENOMIC DNA]</scope>
    <source>
        <strain evidence="14">Thorbecke</strain>
    </source>
</reference>
<feature type="domain" description="Disintegrin" evidence="11">
    <location>
        <begin position="321"/>
        <end position="404"/>
    </location>
</feature>
<feature type="disulfide bond" evidence="7">
    <location>
        <begin position="271"/>
        <end position="276"/>
    </location>
</feature>
<dbReference type="SMR" id="A0A5F9DJ88"/>
<proteinExistence type="predicted"/>
<dbReference type="PROSITE" id="PS50026">
    <property type="entry name" value="EGF_3"/>
    <property type="match status" value="1"/>
</dbReference>
<keyword evidence="6" id="KW-0245">EGF-like domain</keyword>
<dbReference type="Gene3D" id="3.40.390.10">
    <property type="entry name" value="Collagenase (Catalytic Domain)"/>
    <property type="match status" value="1"/>
</dbReference>
<dbReference type="Gene3D" id="4.10.70.10">
    <property type="entry name" value="Disintegrin domain"/>
    <property type="match status" value="1"/>
</dbReference>
<dbReference type="GO" id="GO:0006508">
    <property type="term" value="P:proteolysis"/>
    <property type="evidence" value="ECO:0007669"/>
    <property type="project" value="InterPro"/>
</dbReference>
<dbReference type="GO" id="GO:0008584">
    <property type="term" value="P:male gonad development"/>
    <property type="evidence" value="ECO:0007669"/>
    <property type="project" value="TreeGrafter"/>
</dbReference>
<feature type="domain" description="EGF-like" evidence="10">
    <location>
        <begin position="546"/>
        <end position="578"/>
    </location>
</feature>
<reference evidence="13" key="2">
    <citation type="submission" date="2025-08" db="UniProtKB">
        <authorList>
            <consortium name="Ensembl"/>
        </authorList>
    </citation>
    <scope>IDENTIFICATION</scope>
    <source>
        <strain evidence="13">Thorbecke</strain>
    </source>
</reference>
<evidence type="ECO:0000313" key="14">
    <source>
        <dbReference type="Proteomes" id="UP000001811"/>
    </source>
</evidence>
<feature type="domain" description="Peptidase M12B" evidence="12">
    <location>
        <begin position="118"/>
        <end position="315"/>
    </location>
</feature>
<dbReference type="SUPFAM" id="SSF55486">
    <property type="entry name" value="Metalloproteases ('zincins'), catalytic domain"/>
    <property type="match status" value="1"/>
</dbReference>
<dbReference type="Pfam" id="PF00200">
    <property type="entry name" value="Disintegrin"/>
    <property type="match status" value="1"/>
</dbReference>
<feature type="compositionally biased region" description="Polar residues" evidence="8">
    <location>
        <begin position="740"/>
        <end position="756"/>
    </location>
</feature>
<dbReference type="Bgee" id="ENSOCUG00000024455">
    <property type="expression patterns" value="Expressed in testis"/>
</dbReference>
<dbReference type="FunFam" id="4.10.70.10:FF:000003">
    <property type="entry name" value="Disintegrin and metalloproteinase domain-containing protein 17"/>
    <property type="match status" value="1"/>
</dbReference>
<keyword evidence="3 9" id="KW-1133">Transmembrane helix</keyword>
<keyword evidence="14" id="KW-1185">Reference proteome</keyword>
<keyword evidence="5 6" id="KW-1015">Disulfide bond</keyword>